<dbReference type="AlphaFoldDB" id="A0A7W8L347"/>
<protein>
    <submittedName>
        <fullName evidence="2">Acyl-CoA dehydrogenase</fullName>
        <ecNumber evidence="2">1.3.8.7</ecNumber>
    </submittedName>
</protein>
<dbReference type="Gene3D" id="2.40.110.10">
    <property type="entry name" value="Butyryl-CoA Dehydrogenase, subunit A, domain 2"/>
    <property type="match status" value="1"/>
</dbReference>
<dbReference type="Gene3D" id="1.20.140.10">
    <property type="entry name" value="Butyryl-CoA Dehydrogenase, subunit A, domain 3"/>
    <property type="match status" value="1"/>
</dbReference>
<evidence type="ECO:0000313" key="3">
    <source>
        <dbReference type="Proteomes" id="UP000592820"/>
    </source>
</evidence>
<dbReference type="EC" id="1.3.8.7" evidence="2"/>
<dbReference type="InterPro" id="IPR013786">
    <property type="entry name" value="AcylCoA_DH/ox_N"/>
</dbReference>
<dbReference type="Gene3D" id="1.10.540.10">
    <property type="entry name" value="Acyl-CoA dehydrogenase/oxidase, N-terminal domain"/>
    <property type="match status" value="1"/>
</dbReference>
<evidence type="ECO:0000313" key="2">
    <source>
        <dbReference type="EMBL" id="MBB5399561.1"/>
    </source>
</evidence>
<organism evidence="2 3">
    <name type="scientific">Paraburkholderia youngii</name>
    <dbReference type="NCBI Taxonomy" id="2782701"/>
    <lineage>
        <taxon>Bacteria</taxon>
        <taxon>Pseudomonadati</taxon>
        <taxon>Pseudomonadota</taxon>
        <taxon>Betaproteobacteria</taxon>
        <taxon>Burkholderiales</taxon>
        <taxon>Burkholderiaceae</taxon>
        <taxon>Paraburkholderia</taxon>
    </lineage>
</organism>
<dbReference type="Pfam" id="PF02771">
    <property type="entry name" value="Acyl-CoA_dh_N"/>
    <property type="match status" value="1"/>
</dbReference>
<dbReference type="InterPro" id="IPR037069">
    <property type="entry name" value="AcylCoA_DH/ox_N_sf"/>
</dbReference>
<sequence length="435" mass="45263">MSAPLLDQAAAAACGAAANATTDARTGAGESPATGALTALDSGPAWRAAAHRCAAIAAQYADAVDRDARFPVEAFDALKAERLLSAMVPTAYGGAGLSLADIGAICETLAQGCASTAMIYAMHQIQVACIDSHRGNSAWQASLLAQLAEQQWLLASATSEETIGGNMRTSACSVELDGARFRIEKLAPTISYGAHADGILVTARRTAEAAASDQVLIVALRAETQLERRGGWDAMGMRGTCSEGFRLVATGLAEQILATPFADIADQTMLPVSHTLWASVWTGIAIDAVNRAKAFFRAQARAKPGSMPPAGLRLAEAVGLLQMMQARLSVALEAARAAHQAREGAIQADAPLAAMLGFASDMNTLKTSISSTALQVVQEVLMICGMAGYKNGTPYSVGRHLRDLHSAPLMINNDRIAQNTASLLLAQRPAAPGRP</sequence>
<name>A0A7W8L347_9BURK</name>
<dbReference type="GO" id="GO:0070991">
    <property type="term" value="F:medium-chain fatty acyl-CoA dehydrogenase activity"/>
    <property type="evidence" value="ECO:0007669"/>
    <property type="project" value="UniProtKB-EC"/>
</dbReference>
<gene>
    <name evidence="2" type="ORF">HDG41_001600</name>
</gene>
<feature type="domain" description="Acyl-CoA dehydrogenase/oxidase N-terminal" evidence="1">
    <location>
        <begin position="54"/>
        <end position="149"/>
    </location>
</feature>
<evidence type="ECO:0000259" key="1">
    <source>
        <dbReference type="Pfam" id="PF02771"/>
    </source>
</evidence>
<comment type="caution">
    <text evidence="2">The sequence shown here is derived from an EMBL/GenBank/DDBJ whole genome shotgun (WGS) entry which is preliminary data.</text>
</comment>
<reference evidence="2 3" key="1">
    <citation type="submission" date="2020-08" db="EMBL/GenBank/DDBJ databases">
        <title>Genomic Encyclopedia of Type Strains, Phase IV (KMG-V): Genome sequencing to study the core and pangenomes of soil and plant-associated prokaryotes.</title>
        <authorList>
            <person name="Whitman W."/>
        </authorList>
    </citation>
    <scope>NUCLEOTIDE SEQUENCE [LARGE SCALE GENOMIC DNA]</scope>
    <source>
        <strain evidence="2 3">JPY162</strain>
    </source>
</reference>
<dbReference type="RefSeq" id="WP_184225777.1">
    <property type="nucleotide sequence ID" value="NZ_JACHDE010000002.1"/>
</dbReference>
<keyword evidence="2" id="KW-0560">Oxidoreductase</keyword>
<dbReference type="InterPro" id="IPR046373">
    <property type="entry name" value="Acyl-CoA_Oxase/DH_mid-dom_sf"/>
</dbReference>
<dbReference type="SUPFAM" id="SSF47203">
    <property type="entry name" value="Acyl-CoA dehydrogenase C-terminal domain-like"/>
    <property type="match status" value="1"/>
</dbReference>
<accession>A0A7W8L347</accession>
<proteinExistence type="predicted"/>
<dbReference type="EMBL" id="JACHDE010000002">
    <property type="protein sequence ID" value="MBB5399561.1"/>
    <property type="molecule type" value="Genomic_DNA"/>
</dbReference>
<dbReference type="InterPro" id="IPR009100">
    <property type="entry name" value="AcylCoA_DH/oxidase_NM_dom_sf"/>
</dbReference>
<dbReference type="InterPro" id="IPR036250">
    <property type="entry name" value="AcylCo_DH-like_C"/>
</dbReference>
<dbReference type="PANTHER" id="PTHR43884:SF12">
    <property type="entry name" value="ISOVALERYL-COA DEHYDROGENASE, MITOCHONDRIAL-RELATED"/>
    <property type="match status" value="1"/>
</dbReference>
<dbReference type="Proteomes" id="UP000592820">
    <property type="component" value="Unassembled WGS sequence"/>
</dbReference>
<dbReference type="PIRSF" id="PIRSF016578">
    <property type="entry name" value="HsaA"/>
    <property type="match status" value="1"/>
</dbReference>
<dbReference type="GO" id="GO:0050660">
    <property type="term" value="F:flavin adenine dinucleotide binding"/>
    <property type="evidence" value="ECO:0007669"/>
    <property type="project" value="InterPro"/>
</dbReference>
<dbReference type="PANTHER" id="PTHR43884">
    <property type="entry name" value="ACYL-COA DEHYDROGENASE"/>
    <property type="match status" value="1"/>
</dbReference>
<dbReference type="SUPFAM" id="SSF56645">
    <property type="entry name" value="Acyl-CoA dehydrogenase NM domain-like"/>
    <property type="match status" value="1"/>
</dbReference>